<evidence type="ECO:0000313" key="3">
    <source>
        <dbReference type="EMBL" id="OHT11314.1"/>
    </source>
</evidence>
<comment type="caution">
    <text evidence="3">The sequence shown here is derived from an EMBL/GenBank/DDBJ whole genome shotgun (WGS) entry which is preliminary data.</text>
</comment>
<dbReference type="InterPro" id="IPR050158">
    <property type="entry name" value="Ubiquitin_ubiquitin-like"/>
</dbReference>
<dbReference type="InterPro" id="IPR029071">
    <property type="entry name" value="Ubiquitin-like_domsf"/>
</dbReference>
<feature type="domain" description="U-box" evidence="2">
    <location>
        <begin position="36"/>
        <end position="110"/>
    </location>
</feature>
<proteinExistence type="predicted"/>
<dbReference type="GeneID" id="94835417"/>
<dbReference type="RefSeq" id="XP_068364450.1">
    <property type="nucleotide sequence ID" value="XM_068500713.1"/>
</dbReference>
<dbReference type="InterPro" id="IPR013083">
    <property type="entry name" value="Znf_RING/FYVE/PHD"/>
</dbReference>
<evidence type="ECO:0000259" key="2">
    <source>
        <dbReference type="PROSITE" id="PS51698"/>
    </source>
</evidence>
<dbReference type="VEuPathDB" id="TrichDB:TRFO_19297"/>
<evidence type="ECO:0000313" key="4">
    <source>
        <dbReference type="Proteomes" id="UP000179807"/>
    </source>
</evidence>
<dbReference type="InterPro" id="IPR000626">
    <property type="entry name" value="Ubiquitin-like_dom"/>
</dbReference>
<keyword evidence="4" id="KW-1185">Reference proteome</keyword>
<dbReference type="PROSITE" id="PS51698">
    <property type="entry name" value="U_BOX"/>
    <property type="match status" value="1"/>
</dbReference>
<dbReference type="Gene3D" id="3.30.40.10">
    <property type="entry name" value="Zinc/RING finger domain, C3HC4 (zinc finger)"/>
    <property type="match status" value="1"/>
</dbReference>
<dbReference type="GO" id="GO:0016567">
    <property type="term" value="P:protein ubiquitination"/>
    <property type="evidence" value="ECO:0007669"/>
    <property type="project" value="InterPro"/>
</dbReference>
<organism evidence="3 4">
    <name type="scientific">Tritrichomonas foetus</name>
    <dbReference type="NCBI Taxonomy" id="1144522"/>
    <lineage>
        <taxon>Eukaryota</taxon>
        <taxon>Metamonada</taxon>
        <taxon>Parabasalia</taxon>
        <taxon>Tritrichomonadida</taxon>
        <taxon>Tritrichomonadidae</taxon>
        <taxon>Tritrichomonas</taxon>
    </lineage>
</organism>
<dbReference type="PANTHER" id="PTHR10666">
    <property type="entry name" value="UBIQUITIN"/>
    <property type="match status" value="1"/>
</dbReference>
<dbReference type="Proteomes" id="UP000179807">
    <property type="component" value="Unassembled WGS sequence"/>
</dbReference>
<feature type="domain" description="Ubiquitin-like" evidence="1">
    <location>
        <begin position="123"/>
        <end position="176"/>
    </location>
</feature>
<evidence type="ECO:0008006" key="5">
    <source>
        <dbReference type="Google" id="ProtNLM"/>
    </source>
</evidence>
<dbReference type="SUPFAM" id="SSF57850">
    <property type="entry name" value="RING/U-box"/>
    <property type="match status" value="1"/>
</dbReference>
<dbReference type="GO" id="GO:0004842">
    <property type="term" value="F:ubiquitin-protein transferase activity"/>
    <property type="evidence" value="ECO:0007669"/>
    <property type="project" value="InterPro"/>
</dbReference>
<evidence type="ECO:0000259" key="1">
    <source>
        <dbReference type="PROSITE" id="PS50053"/>
    </source>
</evidence>
<reference evidence="3" key="1">
    <citation type="submission" date="2016-10" db="EMBL/GenBank/DDBJ databases">
        <authorList>
            <person name="Benchimol M."/>
            <person name="Almeida L.G."/>
            <person name="Vasconcelos A.T."/>
            <person name="Perreira-Neves A."/>
            <person name="Rosa I.A."/>
            <person name="Tasca T."/>
            <person name="Bogo M.R."/>
            <person name="de Souza W."/>
        </authorList>
    </citation>
    <scope>NUCLEOTIDE SEQUENCE [LARGE SCALE GENOMIC DNA]</scope>
    <source>
        <strain evidence="3">K</strain>
    </source>
</reference>
<dbReference type="SMART" id="SM00504">
    <property type="entry name" value="Ubox"/>
    <property type="match status" value="1"/>
</dbReference>
<dbReference type="Pfam" id="PF04564">
    <property type="entry name" value="U-box"/>
    <property type="match status" value="1"/>
</dbReference>
<dbReference type="PROSITE" id="PS50053">
    <property type="entry name" value="UBIQUITIN_2"/>
    <property type="match status" value="1"/>
</dbReference>
<protein>
    <recommendedName>
        <fullName evidence="5">Ubiquitin-like domain-containing protein</fullName>
    </recommendedName>
</protein>
<sequence length="184" mass="21297">MMDRYLALFFLLVYMKNIVKITLILFISFFSLLISALISELRCPLSGKIMHVPMIAPDGYTYDKESLLNYRKMYGDISSTTGNAMNYDEIHANNRVKILVDKFKNAHPEYMTDAEKREMEKGFQLFVRTVQGKMIAINGVNNKITILELKKKVMDKDGTPENQQRLIFGGKQLEDHYDTNALWP</sequence>
<dbReference type="CDD" id="cd16453">
    <property type="entry name" value="RING-Ubox"/>
    <property type="match status" value="1"/>
</dbReference>
<dbReference type="AlphaFoldDB" id="A0A1J4KJN6"/>
<dbReference type="Gene3D" id="3.10.20.90">
    <property type="entry name" value="Phosphatidylinositol 3-kinase Catalytic Subunit, Chain A, domain 1"/>
    <property type="match status" value="1"/>
</dbReference>
<dbReference type="Pfam" id="PF00240">
    <property type="entry name" value="ubiquitin"/>
    <property type="match status" value="1"/>
</dbReference>
<accession>A0A1J4KJN6</accession>
<dbReference type="EMBL" id="MLAK01000591">
    <property type="protein sequence ID" value="OHT11314.1"/>
    <property type="molecule type" value="Genomic_DNA"/>
</dbReference>
<gene>
    <name evidence="3" type="ORF">TRFO_19297</name>
</gene>
<dbReference type="InterPro" id="IPR003613">
    <property type="entry name" value="Ubox_domain"/>
</dbReference>
<name>A0A1J4KJN6_9EUKA</name>
<dbReference type="SUPFAM" id="SSF54236">
    <property type="entry name" value="Ubiquitin-like"/>
    <property type="match status" value="1"/>
</dbReference>
<dbReference type="OrthoDB" id="419317at2759"/>